<sequence length="280" mass="31363">MKFPSVFACRLACRVSSLVQFYIGRLESYFSLISPPSSSFPLRPNSHSGKIIQESDIGELSRLLLATNSVNIHIFTLWDAKSIEKVKNGGVPVAVWDSDTMSEHQLLFKQWASGSYVLIQQWRSAFVNRRRLNKDSILPFSSCRGTKGATDKETFKIQSKPTQRFTIPKPHHNSIQAVGDPPARPTAIKITQTIRPTNRATTSLPTTRTILQQTKPLAHGVSQDGSDFLKLLGVACHEGHRPSRSFPRWLGLPRASWHCPSLSFLFLLFGFDEGERENCG</sequence>
<evidence type="ECO:0000313" key="6">
    <source>
        <dbReference type="EMBL" id="KAE7995566.1"/>
    </source>
</evidence>
<accession>A0A5N6Q8U8</accession>
<keyword evidence="7" id="KW-1185">Reference proteome</keyword>
<keyword evidence="5" id="KW-0539">Nucleus</keyword>
<dbReference type="InterPro" id="IPR015300">
    <property type="entry name" value="DNA-bd_pseudobarrel_sf"/>
</dbReference>
<protein>
    <submittedName>
        <fullName evidence="6">Uncharacterized protein</fullName>
    </submittedName>
</protein>
<evidence type="ECO:0000256" key="3">
    <source>
        <dbReference type="ARBA" id="ARBA00023125"/>
    </source>
</evidence>
<reference evidence="6 7" key="1">
    <citation type="submission" date="2019-06" db="EMBL/GenBank/DDBJ databases">
        <title>A chromosomal-level reference genome of Carpinus fangiana (Coryloideae, Betulaceae).</title>
        <authorList>
            <person name="Yang X."/>
            <person name="Wang Z."/>
            <person name="Zhang L."/>
            <person name="Hao G."/>
            <person name="Liu J."/>
            <person name="Yang Y."/>
        </authorList>
    </citation>
    <scope>NUCLEOTIDE SEQUENCE [LARGE SCALE GENOMIC DNA]</scope>
    <source>
        <strain evidence="6">Cfa_2016G</strain>
        <tissue evidence="6">Leaf</tissue>
    </source>
</reference>
<dbReference type="OrthoDB" id="1915967at2759"/>
<evidence type="ECO:0000313" key="7">
    <source>
        <dbReference type="Proteomes" id="UP000327013"/>
    </source>
</evidence>
<dbReference type="SUPFAM" id="SSF101936">
    <property type="entry name" value="DNA-binding pseudobarrel domain"/>
    <property type="match status" value="1"/>
</dbReference>
<organism evidence="6 7">
    <name type="scientific">Carpinus fangiana</name>
    <dbReference type="NCBI Taxonomy" id="176857"/>
    <lineage>
        <taxon>Eukaryota</taxon>
        <taxon>Viridiplantae</taxon>
        <taxon>Streptophyta</taxon>
        <taxon>Embryophyta</taxon>
        <taxon>Tracheophyta</taxon>
        <taxon>Spermatophyta</taxon>
        <taxon>Magnoliopsida</taxon>
        <taxon>eudicotyledons</taxon>
        <taxon>Gunneridae</taxon>
        <taxon>Pentapetalae</taxon>
        <taxon>rosids</taxon>
        <taxon>fabids</taxon>
        <taxon>Fagales</taxon>
        <taxon>Betulaceae</taxon>
        <taxon>Carpinus</taxon>
    </lineage>
</organism>
<dbReference type="GO" id="GO:0003677">
    <property type="term" value="F:DNA binding"/>
    <property type="evidence" value="ECO:0007669"/>
    <property type="project" value="UniProtKB-KW"/>
</dbReference>
<name>A0A5N6Q8U8_9ROSI</name>
<proteinExistence type="predicted"/>
<dbReference type="Gene3D" id="2.40.330.10">
    <property type="entry name" value="DNA-binding pseudobarrel domain"/>
    <property type="match status" value="1"/>
</dbReference>
<evidence type="ECO:0000256" key="5">
    <source>
        <dbReference type="ARBA" id="ARBA00023242"/>
    </source>
</evidence>
<gene>
    <name evidence="6" type="ORF">FH972_000346</name>
</gene>
<keyword evidence="4" id="KW-0804">Transcription</keyword>
<dbReference type="Proteomes" id="UP000327013">
    <property type="component" value="Chromosome 1"/>
</dbReference>
<evidence type="ECO:0000256" key="1">
    <source>
        <dbReference type="ARBA" id="ARBA00004123"/>
    </source>
</evidence>
<keyword evidence="3" id="KW-0238">DNA-binding</keyword>
<dbReference type="EMBL" id="CM017321">
    <property type="protein sequence ID" value="KAE7995566.1"/>
    <property type="molecule type" value="Genomic_DNA"/>
</dbReference>
<dbReference type="PANTHER" id="PTHR34269">
    <property type="entry name" value="TRANSCRIPTION FACTOR B3-DOMAIN FAMILY-RELATED"/>
    <property type="match status" value="1"/>
</dbReference>
<keyword evidence="2" id="KW-0805">Transcription regulation</keyword>
<evidence type="ECO:0000256" key="2">
    <source>
        <dbReference type="ARBA" id="ARBA00023015"/>
    </source>
</evidence>
<dbReference type="AlphaFoldDB" id="A0A5N6Q8U8"/>
<dbReference type="PANTHER" id="PTHR34269:SF11">
    <property type="entry name" value="B3 DOMAIN PROTEIN"/>
    <property type="match status" value="1"/>
</dbReference>
<dbReference type="InterPro" id="IPR051442">
    <property type="entry name" value="B3_domain"/>
</dbReference>
<comment type="subcellular location">
    <subcellularLocation>
        <location evidence="1">Nucleus</location>
    </subcellularLocation>
</comment>
<dbReference type="GO" id="GO:0005634">
    <property type="term" value="C:nucleus"/>
    <property type="evidence" value="ECO:0007669"/>
    <property type="project" value="UniProtKB-SubCell"/>
</dbReference>
<evidence type="ECO:0000256" key="4">
    <source>
        <dbReference type="ARBA" id="ARBA00023163"/>
    </source>
</evidence>